<gene>
    <name evidence="1" type="ORF">JKL49_17150</name>
</gene>
<dbReference type="RefSeq" id="WP_215342039.1">
    <property type="nucleotide sequence ID" value="NZ_JAGSGD010000001.1"/>
</dbReference>
<organism evidence="1 2">
    <name type="scientific">Phenylobacterium glaciei</name>
    <dbReference type="NCBI Taxonomy" id="2803784"/>
    <lineage>
        <taxon>Bacteria</taxon>
        <taxon>Pseudomonadati</taxon>
        <taxon>Pseudomonadota</taxon>
        <taxon>Alphaproteobacteria</taxon>
        <taxon>Caulobacterales</taxon>
        <taxon>Caulobacteraceae</taxon>
        <taxon>Phenylobacterium</taxon>
    </lineage>
</organism>
<proteinExistence type="predicted"/>
<dbReference type="AlphaFoldDB" id="A0A941HWP1"/>
<dbReference type="PIRSF" id="PIRSF012608">
    <property type="entry name" value="UCP012608"/>
    <property type="match status" value="1"/>
</dbReference>
<dbReference type="Proteomes" id="UP000622580">
    <property type="component" value="Unassembled WGS sequence"/>
</dbReference>
<accession>A0A941HWP1</accession>
<evidence type="ECO:0000313" key="2">
    <source>
        <dbReference type="Proteomes" id="UP000622580"/>
    </source>
</evidence>
<comment type="caution">
    <text evidence="1">The sequence shown here is derived from an EMBL/GenBank/DDBJ whole genome shotgun (WGS) entry which is preliminary data.</text>
</comment>
<sequence>MDNPELPRSLRLQAASCRNLGSPFHGDLLELAALDLESGGPVAALLGPWANADLRRLFDDAMPLRLLGGLHDLVLSGDDPALAATYPKPGREADAASAWIAARAALIGHHDRIAAFMTHEPQTNEVRRSACLAPGFLTIAAETGLPIRAFEVAASAGLNLSWDRYRFQFGDSAWGDPGARVVMDTEWTGGPPPVDAKVEVIERAACDRRPGDLTDPVQRRRLLAYIWPDQFERLDRIRAAIDLALTLGVTVEAADAVAWTARVAAPQAGAVTVLYHSVFWQYMPPESQVALAQVIADHGAAATPQAPFAWLRMEPSPQNMAVMEVRLTLWPGGQERRLAEVHPHGAWVKWLN</sequence>
<dbReference type="InterPro" id="IPR011200">
    <property type="entry name" value="UCP012608"/>
</dbReference>
<name>A0A941HWP1_9CAUL</name>
<evidence type="ECO:0000313" key="1">
    <source>
        <dbReference type="EMBL" id="MBR7621124.1"/>
    </source>
</evidence>
<reference evidence="1" key="1">
    <citation type="submission" date="2021-04" db="EMBL/GenBank/DDBJ databases">
        <title>Draft genome assembly of strain Phenylobacterium sp. 20VBR1 using MiniION and Illumina platforms.</title>
        <authorList>
            <person name="Thomas F.A."/>
            <person name="Krishnan K.P."/>
            <person name="Sinha R.K."/>
        </authorList>
    </citation>
    <scope>NUCLEOTIDE SEQUENCE</scope>
    <source>
        <strain evidence="1">20VBR1</strain>
    </source>
</reference>
<keyword evidence="2" id="KW-1185">Reference proteome</keyword>
<dbReference type="EMBL" id="JAGSGD010000001">
    <property type="protein sequence ID" value="MBR7621124.1"/>
    <property type="molecule type" value="Genomic_DNA"/>
</dbReference>
<protein>
    <submittedName>
        <fullName evidence="1">DUF2332 family protein</fullName>
    </submittedName>
</protein>
<dbReference type="Pfam" id="PF10094">
    <property type="entry name" value="DUF2332"/>
    <property type="match status" value="1"/>
</dbReference>